<dbReference type="Gene3D" id="1.10.533.10">
    <property type="entry name" value="Death Domain, Fas"/>
    <property type="match status" value="1"/>
</dbReference>
<dbReference type="InterPro" id="IPR003591">
    <property type="entry name" value="Leu-rich_rpt_typical-subtyp"/>
</dbReference>
<dbReference type="InterPro" id="IPR011029">
    <property type="entry name" value="DEATH-like_dom_sf"/>
</dbReference>
<dbReference type="Gene3D" id="3.80.10.10">
    <property type="entry name" value="Ribonuclease Inhibitor"/>
    <property type="match status" value="1"/>
</dbReference>
<evidence type="ECO:0000313" key="6">
    <source>
        <dbReference type="EMBL" id="MBN3289523.1"/>
    </source>
</evidence>
<feature type="domain" description="ZU5" evidence="5">
    <location>
        <begin position="509"/>
        <end position="650"/>
    </location>
</feature>
<dbReference type="InterPro" id="IPR001611">
    <property type="entry name" value="Leu-rich_rpt"/>
</dbReference>
<dbReference type="PANTHER" id="PTHR48051">
    <property type="match status" value="1"/>
</dbReference>
<dbReference type="Gene3D" id="2.60.220.30">
    <property type="match status" value="2"/>
</dbReference>
<keyword evidence="1" id="KW-0433">Leucine-rich repeat</keyword>
<dbReference type="PROSITE" id="PS51145">
    <property type="entry name" value="ZU5"/>
    <property type="match status" value="1"/>
</dbReference>
<dbReference type="Pfam" id="PF00791">
    <property type="entry name" value="ZU5"/>
    <property type="match status" value="1"/>
</dbReference>
<keyword evidence="2" id="KW-0677">Repeat</keyword>
<evidence type="ECO:0000256" key="1">
    <source>
        <dbReference type="ARBA" id="ARBA00022614"/>
    </source>
</evidence>
<evidence type="ECO:0000313" key="7">
    <source>
        <dbReference type="Proteomes" id="UP001166052"/>
    </source>
</evidence>
<organism evidence="6 7">
    <name type="scientific">Polypterus senegalus</name>
    <name type="common">Senegal bichir</name>
    <dbReference type="NCBI Taxonomy" id="55291"/>
    <lineage>
        <taxon>Eukaryota</taxon>
        <taxon>Metazoa</taxon>
        <taxon>Chordata</taxon>
        <taxon>Craniata</taxon>
        <taxon>Vertebrata</taxon>
        <taxon>Euteleostomi</taxon>
        <taxon>Actinopterygii</taxon>
        <taxon>Polypteriformes</taxon>
        <taxon>Polypteridae</taxon>
        <taxon>Polypterus</taxon>
    </lineage>
</organism>
<feature type="domain" description="Death" evidence="4">
    <location>
        <begin position="843"/>
        <end position="928"/>
    </location>
</feature>
<evidence type="ECO:0000259" key="5">
    <source>
        <dbReference type="PROSITE" id="PS51145"/>
    </source>
</evidence>
<protein>
    <submittedName>
        <fullName evidence="6">PIDD1 protein</fullName>
    </submittedName>
</protein>
<reference evidence="6" key="1">
    <citation type="journal article" date="2021" name="Cell">
        <title>Tracing the genetic footprints of vertebrate landing in non-teleost ray-finned fishes.</title>
        <authorList>
            <person name="Bi X."/>
            <person name="Wang K."/>
            <person name="Yang L."/>
            <person name="Pan H."/>
            <person name="Jiang H."/>
            <person name="Wei Q."/>
            <person name="Fang M."/>
            <person name="Yu H."/>
            <person name="Zhu C."/>
            <person name="Cai Y."/>
            <person name="He Y."/>
            <person name="Gan X."/>
            <person name="Zeng H."/>
            <person name="Yu D."/>
            <person name="Zhu Y."/>
            <person name="Jiang H."/>
            <person name="Qiu Q."/>
            <person name="Yang H."/>
            <person name="Zhang Y.E."/>
            <person name="Wang W."/>
            <person name="Zhu M."/>
            <person name="He S."/>
            <person name="Zhang G."/>
        </authorList>
    </citation>
    <scope>NUCLEOTIDE SEQUENCE</scope>
    <source>
        <strain evidence="6">Bchr_001</strain>
    </source>
</reference>
<dbReference type="SUPFAM" id="SSF52058">
    <property type="entry name" value="L domain-like"/>
    <property type="match status" value="1"/>
</dbReference>
<feature type="non-terminal residue" evidence="6">
    <location>
        <position position="960"/>
    </location>
</feature>
<dbReference type="PROSITE" id="PS51450">
    <property type="entry name" value="LRR"/>
    <property type="match status" value="1"/>
</dbReference>
<feature type="non-terminal residue" evidence="6">
    <location>
        <position position="1"/>
    </location>
</feature>
<accession>A0ABS2YST9</accession>
<feature type="compositionally biased region" description="Polar residues" evidence="3">
    <location>
        <begin position="1"/>
        <end position="15"/>
    </location>
</feature>
<gene>
    <name evidence="6" type="primary">Pidd1</name>
    <name evidence="6" type="ORF">GTO92_0015963</name>
</gene>
<proteinExistence type="predicted"/>
<dbReference type="Proteomes" id="UP001166052">
    <property type="component" value="Unassembled WGS sequence"/>
</dbReference>
<dbReference type="InterPro" id="IPR000906">
    <property type="entry name" value="ZU5_dom"/>
</dbReference>
<sequence>MEESHTQINGLQKSTVLPEETSDTSLPNMDCDSQPKDDDTEDYCLLKSKNRSITKNENIREGSTPLPENQLNGNMDESWLNLTSDLSLLACDRVSLDMHPMGVELLQEFWKKRRDELLNATFLSISTNQNDIKNAVALLPQMTKLRSIVLKGGRQKDEFGVCQPGLLTSLPYDFGHLQQLTFLDLSFNAMKTVPECLTALPGLSTLLLGHNEIQELPTKLDGLFNLKFLSLIKNRLHFLPINMSQLLALHTLDVSFNVLKEIPDDIGNMKELVELDLSGNQLKTVPESLVTQYIITIFNFFGSSFLVTEDGGKVRLPEGIELDFPIGVATKLTVHWRVFYPSRNWVKLAHHDLLLSEILELQPHGTLFNDMVSISMPFLHPYSKSRRDVVIRTFDGSSWSDLETCILPEKTRICTRKRNSKKSELRARNRRVKHPAMEKTKACYKSNASEEALPSVPKRVLAGIGVTIATDSEEESEDQINSDIPESFNEMFDLFNTESDEEFDGFELVEDHCTVPREGTLLFSSADPRVKVTFPYGATNVIRKVNMQVLTVSQQEIQNLCGDAEALVSPLLCLTQNSADNFLQPVRIQLPLPSSLKGFSLDHSRIHLLHGDPTAETWTDITQQVQLQFTHLFVIFEVTHFSWYWLWYTTKQYIGGVVRNVYKRLRLYQVRFLALQRKKDPEQILLQCLPNQKIDSAVQKLNSRYDGPEPSEIISMLEGEQFFAGFEKGIEVDSDRPDCVDSRICFVFYSQLKNMKEVFVKATLDRMQQPVKGQVSFYRGALPDSFPEEALKKRKGPDSQWLATLPICLPKLKSSQKSLLSPSNKDPLYPSLNLGNAENGYLTEANLLGIALRIGTDWRNIGINLGLSYQHLDRIQYKNRDDLRNQALEMLFTWAQNNVNSPDCINKLIEAMKDSGRKDIADEIEDIITLGKQKYFQSINRLGLEPAGSSQEDDIEMYLS</sequence>
<evidence type="ECO:0000259" key="4">
    <source>
        <dbReference type="PROSITE" id="PS50017"/>
    </source>
</evidence>
<evidence type="ECO:0000256" key="3">
    <source>
        <dbReference type="SAM" id="MobiDB-lite"/>
    </source>
</evidence>
<dbReference type="PANTHER" id="PTHR48051:SF39">
    <property type="entry name" value="P53-INDUCED DEATH DOMAIN PROTEIN 1"/>
    <property type="match status" value="1"/>
</dbReference>
<keyword evidence="7" id="KW-1185">Reference proteome</keyword>
<feature type="region of interest" description="Disordered" evidence="3">
    <location>
        <begin position="1"/>
        <end position="42"/>
    </location>
</feature>
<dbReference type="InterPro" id="IPR032675">
    <property type="entry name" value="LRR_dom_sf"/>
</dbReference>
<dbReference type="EMBL" id="JAAWVN010003528">
    <property type="protein sequence ID" value="MBN3289523.1"/>
    <property type="molecule type" value="Genomic_DNA"/>
</dbReference>
<dbReference type="InterPro" id="IPR050216">
    <property type="entry name" value="LRR_domain-containing"/>
</dbReference>
<dbReference type="PROSITE" id="PS50017">
    <property type="entry name" value="DEATH_DOMAIN"/>
    <property type="match status" value="1"/>
</dbReference>
<dbReference type="SMART" id="SM00369">
    <property type="entry name" value="LRR_TYP"/>
    <property type="match status" value="5"/>
</dbReference>
<dbReference type="Pfam" id="PF00531">
    <property type="entry name" value="Death"/>
    <property type="match status" value="1"/>
</dbReference>
<dbReference type="InterPro" id="IPR000488">
    <property type="entry name" value="Death_dom"/>
</dbReference>
<comment type="caution">
    <text evidence="6">The sequence shown here is derived from an EMBL/GenBank/DDBJ whole genome shotgun (WGS) entry which is preliminary data.</text>
</comment>
<name>A0ABS2YST9_POLSE</name>
<evidence type="ECO:0000256" key="2">
    <source>
        <dbReference type="ARBA" id="ARBA00022737"/>
    </source>
</evidence>
<dbReference type="SUPFAM" id="SSF47986">
    <property type="entry name" value="DEATH domain"/>
    <property type="match status" value="1"/>
</dbReference>